<keyword evidence="6" id="KW-1185">Reference proteome</keyword>
<dbReference type="SUPFAM" id="SSF47413">
    <property type="entry name" value="lambda repressor-like DNA-binding domains"/>
    <property type="match status" value="1"/>
</dbReference>
<keyword evidence="3" id="KW-0804">Transcription</keyword>
<dbReference type="EMBL" id="JBDXSU010000008">
    <property type="protein sequence ID" value="MFB5190971.1"/>
    <property type="molecule type" value="Genomic_DNA"/>
</dbReference>
<dbReference type="PROSITE" id="PS50932">
    <property type="entry name" value="HTH_LACI_2"/>
    <property type="match status" value="1"/>
</dbReference>
<dbReference type="InterPro" id="IPR010982">
    <property type="entry name" value="Lambda_DNA-bd_dom_sf"/>
</dbReference>
<dbReference type="PROSITE" id="PS00356">
    <property type="entry name" value="HTH_LACI_1"/>
    <property type="match status" value="1"/>
</dbReference>
<dbReference type="SMART" id="SM00354">
    <property type="entry name" value="HTH_LACI"/>
    <property type="match status" value="1"/>
</dbReference>
<protein>
    <submittedName>
        <fullName evidence="5">LacI family DNA-binding transcriptional regulator</fullName>
    </submittedName>
</protein>
<evidence type="ECO:0000256" key="3">
    <source>
        <dbReference type="ARBA" id="ARBA00023163"/>
    </source>
</evidence>
<dbReference type="InterPro" id="IPR028082">
    <property type="entry name" value="Peripla_BP_I"/>
</dbReference>
<comment type="caution">
    <text evidence="5">The sequence shown here is derived from an EMBL/GenBank/DDBJ whole genome shotgun (WGS) entry which is preliminary data.</text>
</comment>
<dbReference type="Pfam" id="PF00356">
    <property type="entry name" value="LacI"/>
    <property type="match status" value="1"/>
</dbReference>
<dbReference type="InterPro" id="IPR001761">
    <property type="entry name" value="Peripla_BP/Lac1_sug-bd_dom"/>
</dbReference>
<dbReference type="Gene3D" id="3.40.50.2300">
    <property type="match status" value="2"/>
</dbReference>
<dbReference type="Pfam" id="PF00532">
    <property type="entry name" value="Peripla_BP_1"/>
    <property type="match status" value="1"/>
</dbReference>
<dbReference type="PANTHER" id="PTHR30146:SF145">
    <property type="entry name" value="RIBOSE OPERON REPRESSOR"/>
    <property type="match status" value="1"/>
</dbReference>
<gene>
    <name evidence="5" type="ORF">KKP3000_004467</name>
</gene>
<dbReference type="Gene3D" id="1.10.260.40">
    <property type="entry name" value="lambda repressor-like DNA-binding domains"/>
    <property type="match status" value="1"/>
</dbReference>
<name>A0ABV5AFC5_9BACL</name>
<reference evidence="5 6" key="1">
    <citation type="journal article" date="2024" name="Int. J. Mol. Sci.">
        <title>Exploration of Alicyclobacillus spp. Genome in Search of Antibiotic Resistance.</title>
        <authorList>
            <person name="Bucka-Kolendo J."/>
            <person name="Kiousi D.E."/>
            <person name="Dekowska A."/>
            <person name="Mikolajczuk-Szczyrba A."/>
            <person name="Karadedos D.M."/>
            <person name="Michael P."/>
            <person name="Galanis A."/>
            <person name="Sokolowska B."/>
        </authorList>
    </citation>
    <scope>NUCLEOTIDE SEQUENCE [LARGE SCALE GENOMIC DNA]</scope>
    <source>
        <strain evidence="5 6">KKP 3000</strain>
    </source>
</reference>
<dbReference type="RefSeq" id="WP_275474608.1">
    <property type="nucleotide sequence ID" value="NZ_CP162940.1"/>
</dbReference>
<dbReference type="PANTHER" id="PTHR30146">
    <property type="entry name" value="LACI-RELATED TRANSCRIPTIONAL REPRESSOR"/>
    <property type="match status" value="1"/>
</dbReference>
<dbReference type="CDD" id="cd01392">
    <property type="entry name" value="HTH_LacI"/>
    <property type="match status" value="1"/>
</dbReference>
<sequence length="342" mass="37784">MDKRVTIQDVARHAGVSITTVSRFLNERYDSMSEATRGRIEAVIKHLGYRPNALAQGLKGNRTKMVAAVVVNMSYPFCVGFMKSLNQTLSPAGYHLFVSETAGNPDRERAIVQSLQAQRVDAMVLQTGGQNNDLLAAIAIQMPVIFVDRKYVVPGVTNVITNNLEASEQLAEHILEQGYRRVLYVTEQEDGVHTRKERLQGYLQACHKLSFKPWVITVDRDQDDTFDLVVKAVEDGAKKEPIAVYTGNGLLMMRLYPDLIRLGFQIPSQLGLATFDQPDWSGLVQPSLTCVGQPVDTMGALTGEMLLQRLSKPDETASAPVPFDVKTIASTLVLGGSTRLHR</sequence>
<dbReference type="SUPFAM" id="SSF53822">
    <property type="entry name" value="Periplasmic binding protein-like I"/>
    <property type="match status" value="1"/>
</dbReference>
<dbReference type="PRINTS" id="PR00036">
    <property type="entry name" value="HTHLACI"/>
</dbReference>
<dbReference type="GO" id="GO:0003677">
    <property type="term" value="F:DNA binding"/>
    <property type="evidence" value="ECO:0007669"/>
    <property type="project" value="UniProtKB-KW"/>
</dbReference>
<evidence type="ECO:0000313" key="6">
    <source>
        <dbReference type="Proteomes" id="UP001579974"/>
    </source>
</evidence>
<evidence type="ECO:0000256" key="2">
    <source>
        <dbReference type="ARBA" id="ARBA00023125"/>
    </source>
</evidence>
<keyword evidence="2 5" id="KW-0238">DNA-binding</keyword>
<keyword evidence="1" id="KW-0805">Transcription regulation</keyword>
<accession>A0ABV5AFC5</accession>
<feature type="domain" description="HTH lacI-type" evidence="4">
    <location>
        <begin position="5"/>
        <end position="60"/>
    </location>
</feature>
<evidence type="ECO:0000256" key="1">
    <source>
        <dbReference type="ARBA" id="ARBA00023015"/>
    </source>
</evidence>
<dbReference type="InterPro" id="IPR000843">
    <property type="entry name" value="HTH_LacI"/>
</dbReference>
<proteinExistence type="predicted"/>
<evidence type="ECO:0000259" key="4">
    <source>
        <dbReference type="PROSITE" id="PS50932"/>
    </source>
</evidence>
<organism evidence="5 6">
    <name type="scientific">Alicyclobacillus fastidiosus</name>
    <dbReference type="NCBI Taxonomy" id="392011"/>
    <lineage>
        <taxon>Bacteria</taxon>
        <taxon>Bacillati</taxon>
        <taxon>Bacillota</taxon>
        <taxon>Bacilli</taxon>
        <taxon>Bacillales</taxon>
        <taxon>Alicyclobacillaceae</taxon>
        <taxon>Alicyclobacillus</taxon>
    </lineage>
</organism>
<dbReference type="Proteomes" id="UP001579974">
    <property type="component" value="Unassembled WGS sequence"/>
</dbReference>
<evidence type="ECO:0000313" key="5">
    <source>
        <dbReference type="EMBL" id="MFB5190971.1"/>
    </source>
</evidence>